<dbReference type="EnsemblMetazoa" id="XM_028663821.1">
    <property type="protein sequence ID" value="XP_028519622.1"/>
    <property type="gene ID" value="LOC110254407"/>
</dbReference>
<feature type="chain" id="PRO_5036949799" description="SCP domain-containing protein" evidence="1">
    <location>
        <begin position="18"/>
        <end position="169"/>
    </location>
</feature>
<feature type="domain" description="SCP" evidence="2">
    <location>
        <begin position="20"/>
        <end position="159"/>
    </location>
</feature>
<dbReference type="FunFam" id="3.40.33.10:FF:000002">
    <property type="entry name" value="Golgi-associated plant pathogenesis-related protein 1"/>
    <property type="match status" value="1"/>
</dbReference>
<keyword evidence="1" id="KW-0732">Signal</keyword>
<sequence length="169" mass="18725">MMILLWFVVNIAVLVHSLEVDIIPCLEAHNAKRRFHGVPELNWDAELAAGAAAWASHLSQNNILHISNANGEYGENLYTMTGYGTVGTCEKAVEYWYKSIKNYNFQVPGYSTTSGTFTQIVWKSSYKLGVGRAVKSVGKNGYLQTVIVARYSPAGNIRGHFEANVLQPK</sequence>
<accession>A0A913YYV0</accession>
<dbReference type="InterPro" id="IPR014044">
    <property type="entry name" value="CAP_dom"/>
</dbReference>
<evidence type="ECO:0000259" key="2">
    <source>
        <dbReference type="SMART" id="SM00198"/>
    </source>
</evidence>
<dbReference type="CDD" id="cd05382">
    <property type="entry name" value="CAP_GAPR1-like"/>
    <property type="match status" value="1"/>
</dbReference>
<dbReference type="InterPro" id="IPR001283">
    <property type="entry name" value="CRISP-related"/>
</dbReference>
<dbReference type="PANTHER" id="PTHR10334">
    <property type="entry name" value="CYSTEINE-RICH SECRETORY PROTEIN-RELATED"/>
    <property type="match status" value="1"/>
</dbReference>
<dbReference type="OMA" id="HYVVARY"/>
<reference evidence="3" key="1">
    <citation type="submission" date="2022-11" db="UniProtKB">
        <authorList>
            <consortium name="EnsemblMetazoa"/>
        </authorList>
    </citation>
    <scope>IDENTIFICATION</scope>
</reference>
<keyword evidence="4" id="KW-1185">Reference proteome</keyword>
<dbReference type="OrthoDB" id="5950291at2759"/>
<dbReference type="Proteomes" id="UP000887567">
    <property type="component" value="Unplaced"/>
</dbReference>
<evidence type="ECO:0000313" key="4">
    <source>
        <dbReference type="Proteomes" id="UP000887567"/>
    </source>
</evidence>
<dbReference type="RefSeq" id="XP_028519622.1">
    <property type="nucleotide sequence ID" value="XM_028663821.1"/>
</dbReference>
<dbReference type="SMART" id="SM00198">
    <property type="entry name" value="SCP"/>
    <property type="match status" value="1"/>
</dbReference>
<dbReference type="InterPro" id="IPR034113">
    <property type="entry name" value="SCP_GAPR1-like"/>
</dbReference>
<dbReference type="InterPro" id="IPR035940">
    <property type="entry name" value="CAP_sf"/>
</dbReference>
<dbReference type="KEGG" id="epa:110254407"/>
<evidence type="ECO:0000256" key="1">
    <source>
        <dbReference type="SAM" id="SignalP"/>
    </source>
</evidence>
<dbReference type="Pfam" id="PF00188">
    <property type="entry name" value="CAP"/>
    <property type="match status" value="1"/>
</dbReference>
<feature type="signal peptide" evidence="1">
    <location>
        <begin position="1"/>
        <end position="17"/>
    </location>
</feature>
<dbReference type="InterPro" id="IPR002413">
    <property type="entry name" value="V5_allergen-like"/>
</dbReference>
<dbReference type="AlphaFoldDB" id="A0A913YYV0"/>
<name>A0A913YYV0_EXADI</name>
<dbReference type="Gene3D" id="3.40.33.10">
    <property type="entry name" value="CAP"/>
    <property type="match status" value="1"/>
</dbReference>
<protein>
    <recommendedName>
        <fullName evidence="2">SCP domain-containing protein</fullName>
    </recommendedName>
</protein>
<dbReference type="PRINTS" id="PR00837">
    <property type="entry name" value="V5TPXLIKE"/>
</dbReference>
<evidence type="ECO:0000313" key="3">
    <source>
        <dbReference type="EnsemblMetazoa" id="XP_028519622.1"/>
    </source>
</evidence>
<dbReference type="PRINTS" id="PR00838">
    <property type="entry name" value="V5ALLERGEN"/>
</dbReference>
<proteinExistence type="predicted"/>
<dbReference type="GeneID" id="110254407"/>
<dbReference type="SUPFAM" id="SSF55797">
    <property type="entry name" value="PR-1-like"/>
    <property type="match status" value="1"/>
</dbReference>
<organism evidence="3 4">
    <name type="scientific">Exaiptasia diaphana</name>
    <name type="common">Tropical sea anemone</name>
    <name type="synonym">Aiptasia pulchella</name>
    <dbReference type="NCBI Taxonomy" id="2652724"/>
    <lineage>
        <taxon>Eukaryota</taxon>
        <taxon>Metazoa</taxon>
        <taxon>Cnidaria</taxon>
        <taxon>Anthozoa</taxon>
        <taxon>Hexacorallia</taxon>
        <taxon>Actiniaria</taxon>
        <taxon>Aiptasiidae</taxon>
        <taxon>Exaiptasia</taxon>
    </lineage>
</organism>